<accession>A0A2P6Q4P9</accession>
<comment type="caution">
    <text evidence="1">The sequence shown here is derived from an EMBL/GenBank/DDBJ whole genome shotgun (WGS) entry which is preliminary data.</text>
</comment>
<gene>
    <name evidence="1" type="ORF">RchiOBHm_Chr5g0010381</name>
</gene>
<dbReference type="Proteomes" id="UP000238479">
    <property type="component" value="Chromosome 5"/>
</dbReference>
<protein>
    <submittedName>
        <fullName evidence="1">Uncharacterized protein</fullName>
    </submittedName>
</protein>
<proteinExistence type="predicted"/>
<evidence type="ECO:0000313" key="2">
    <source>
        <dbReference type="Proteomes" id="UP000238479"/>
    </source>
</evidence>
<name>A0A2P6Q4P9_ROSCH</name>
<keyword evidence="2" id="KW-1185">Reference proteome</keyword>
<organism evidence="1 2">
    <name type="scientific">Rosa chinensis</name>
    <name type="common">China rose</name>
    <dbReference type="NCBI Taxonomy" id="74649"/>
    <lineage>
        <taxon>Eukaryota</taxon>
        <taxon>Viridiplantae</taxon>
        <taxon>Streptophyta</taxon>
        <taxon>Embryophyta</taxon>
        <taxon>Tracheophyta</taxon>
        <taxon>Spermatophyta</taxon>
        <taxon>Magnoliopsida</taxon>
        <taxon>eudicotyledons</taxon>
        <taxon>Gunneridae</taxon>
        <taxon>Pentapetalae</taxon>
        <taxon>rosids</taxon>
        <taxon>fabids</taxon>
        <taxon>Rosales</taxon>
        <taxon>Rosaceae</taxon>
        <taxon>Rosoideae</taxon>
        <taxon>Rosoideae incertae sedis</taxon>
        <taxon>Rosa</taxon>
    </lineage>
</organism>
<reference evidence="1 2" key="1">
    <citation type="journal article" date="2018" name="Nat. Genet.">
        <title>The Rosa genome provides new insights in the design of modern roses.</title>
        <authorList>
            <person name="Bendahmane M."/>
        </authorList>
    </citation>
    <scope>NUCLEOTIDE SEQUENCE [LARGE SCALE GENOMIC DNA]</scope>
    <source>
        <strain evidence="2">cv. Old Blush</strain>
    </source>
</reference>
<dbReference type="EMBL" id="PDCK01000043">
    <property type="protein sequence ID" value="PRQ29114.1"/>
    <property type="molecule type" value="Genomic_DNA"/>
</dbReference>
<dbReference type="AlphaFoldDB" id="A0A2P6Q4P9"/>
<sequence length="71" mass="8257">MKKVPAPSSLEPNSVALQISRFPFHGFVVLLSTLLRFRSFISFKDGYKHQLSTEGLYERNIWCSGFCYWHS</sequence>
<dbReference type="Gramene" id="PRQ29114">
    <property type="protein sequence ID" value="PRQ29114"/>
    <property type="gene ID" value="RchiOBHm_Chr5g0010381"/>
</dbReference>
<evidence type="ECO:0000313" key="1">
    <source>
        <dbReference type="EMBL" id="PRQ29114.1"/>
    </source>
</evidence>